<dbReference type="GO" id="GO:0009401">
    <property type="term" value="P:phosphoenolpyruvate-dependent sugar phosphotransferase system"/>
    <property type="evidence" value="ECO:0007669"/>
    <property type="project" value="UniProtKB-KW"/>
</dbReference>
<evidence type="ECO:0000256" key="1">
    <source>
        <dbReference type="ARBA" id="ARBA00022448"/>
    </source>
</evidence>
<name>A0A1T5M957_9FIRM</name>
<dbReference type="GO" id="GO:0008982">
    <property type="term" value="F:protein-N(PI)-phosphohistidine-sugar phosphotransferase activity"/>
    <property type="evidence" value="ECO:0007669"/>
    <property type="project" value="InterPro"/>
</dbReference>
<dbReference type="RefSeq" id="WP_079494293.1">
    <property type="nucleotide sequence ID" value="NZ_FUZT01000011.1"/>
</dbReference>
<accession>A0A1T5M957</accession>
<dbReference type="PROSITE" id="PS00372">
    <property type="entry name" value="PTS_EIIA_TYPE_2_HIS"/>
    <property type="match status" value="1"/>
</dbReference>
<evidence type="ECO:0000259" key="6">
    <source>
        <dbReference type="PROSITE" id="PS51094"/>
    </source>
</evidence>
<gene>
    <name evidence="7" type="ORF">SAMN02194393_04159</name>
</gene>
<evidence type="ECO:0000256" key="5">
    <source>
        <dbReference type="ARBA" id="ARBA00022683"/>
    </source>
</evidence>
<dbReference type="STRING" id="36842.SAMN02194393_04159"/>
<dbReference type="EMBL" id="FUZT01000011">
    <property type="protein sequence ID" value="SKC84554.1"/>
    <property type="molecule type" value="Genomic_DNA"/>
</dbReference>
<evidence type="ECO:0000256" key="3">
    <source>
        <dbReference type="ARBA" id="ARBA00022597"/>
    </source>
</evidence>
<dbReference type="SUPFAM" id="SSF55804">
    <property type="entry name" value="Phoshotransferase/anion transport protein"/>
    <property type="match status" value="1"/>
</dbReference>
<dbReference type="Proteomes" id="UP000190285">
    <property type="component" value="Unassembled WGS sequence"/>
</dbReference>
<evidence type="ECO:0000256" key="4">
    <source>
        <dbReference type="ARBA" id="ARBA00022679"/>
    </source>
</evidence>
<dbReference type="PANTHER" id="PTHR47738:SF2">
    <property type="entry name" value="PTS SYSTEM FRUCTOSE-LIKE EIIA COMPONENT"/>
    <property type="match status" value="1"/>
</dbReference>
<dbReference type="InterPro" id="IPR016152">
    <property type="entry name" value="PTrfase/Anion_transptr"/>
</dbReference>
<evidence type="ECO:0000313" key="7">
    <source>
        <dbReference type="EMBL" id="SKC84554.1"/>
    </source>
</evidence>
<organism evidence="7 8">
    <name type="scientific">Maledivibacter halophilus</name>
    <dbReference type="NCBI Taxonomy" id="36842"/>
    <lineage>
        <taxon>Bacteria</taxon>
        <taxon>Bacillati</taxon>
        <taxon>Bacillota</taxon>
        <taxon>Clostridia</taxon>
        <taxon>Peptostreptococcales</taxon>
        <taxon>Caminicellaceae</taxon>
        <taxon>Maledivibacter</taxon>
    </lineage>
</organism>
<dbReference type="PROSITE" id="PS51094">
    <property type="entry name" value="PTS_EIIA_TYPE_2"/>
    <property type="match status" value="1"/>
</dbReference>
<dbReference type="CDD" id="cd00211">
    <property type="entry name" value="PTS_IIA_fru"/>
    <property type="match status" value="1"/>
</dbReference>
<dbReference type="InterPro" id="IPR002178">
    <property type="entry name" value="PTS_EIIA_type-2_dom"/>
</dbReference>
<dbReference type="Gene3D" id="3.40.930.10">
    <property type="entry name" value="Mannitol-specific EII, Chain A"/>
    <property type="match status" value="1"/>
</dbReference>
<keyword evidence="8" id="KW-1185">Reference proteome</keyword>
<sequence>MEIANVLDSAVVDLNMEAQNKDEALKYLSKKLKDAGYIENLDMFLKDIYYRESLDLTGIGEGVAIPHGQSESVKKIGIAIGKLNKPIKWETIDGKDVNLIFLFAVSKGNVEGNPHLKLLSSLARRLAKKENIKALKEAKTFADILQVFK</sequence>
<dbReference type="Pfam" id="PF00359">
    <property type="entry name" value="PTS_EIIA_2"/>
    <property type="match status" value="1"/>
</dbReference>
<reference evidence="7 8" key="1">
    <citation type="submission" date="2017-02" db="EMBL/GenBank/DDBJ databases">
        <authorList>
            <person name="Peterson S.W."/>
        </authorList>
    </citation>
    <scope>NUCLEOTIDE SEQUENCE [LARGE SCALE GENOMIC DNA]</scope>
    <source>
        <strain evidence="7 8">M1</strain>
    </source>
</reference>
<dbReference type="GO" id="GO:0016020">
    <property type="term" value="C:membrane"/>
    <property type="evidence" value="ECO:0007669"/>
    <property type="project" value="InterPro"/>
</dbReference>
<evidence type="ECO:0000256" key="2">
    <source>
        <dbReference type="ARBA" id="ARBA00022553"/>
    </source>
</evidence>
<dbReference type="InterPro" id="IPR004715">
    <property type="entry name" value="PTS_IIA_fruc"/>
</dbReference>
<feature type="domain" description="PTS EIIA type-2" evidence="6">
    <location>
        <begin position="5"/>
        <end position="149"/>
    </location>
</feature>
<keyword evidence="4" id="KW-0808">Transferase</keyword>
<keyword evidence="2" id="KW-0597">Phosphoprotein</keyword>
<evidence type="ECO:0000313" key="8">
    <source>
        <dbReference type="Proteomes" id="UP000190285"/>
    </source>
</evidence>
<keyword evidence="5" id="KW-0598">Phosphotransferase system</keyword>
<dbReference type="NCBIfam" id="TIGR00848">
    <property type="entry name" value="fruA"/>
    <property type="match status" value="1"/>
</dbReference>
<protein>
    <submittedName>
        <fullName evidence="7">PTS system IIA component, Fru family (TC 4.A.2)</fullName>
    </submittedName>
</protein>
<dbReference type="PANTHER" id="PTHR47738">
    <property type="entry name" value="PTS SYSTEM FRUCTOSE-LIKE EIIA COMPONENT-RELATED"/>
    <property type="match status" value="1"/>
</dbReference>
<dbReference type="OrthoDB" id="95460at2"/>
<keyword evidence="1" id="KW-0813">Transport</keyword>
<keyword evidence="3" id="KW-0762">Sugar transport</keyword>
<proteinExistence type="predicted"/>
<dbReference type="InterPro" id="IPR051541">
    <property type="entry name" value="PTS_SugarTrans_NitroReg"/>
</dbReference>
<dbReference type="AlphaFoldDB" id="A0A1T5M957"/>